<dbReference type="Gene3D" id="1.50.10.10">
    <property type="match status" value="1"/>
</dbReference>
<dbReference type="EMBL" id="DF967972">
    <property type="protein sequence ID" value="GAP13698.1"/>
    <property type="molecule type" value="Genomic_DNA"/>
</dbReference>
<dbReference type="GO" id="GO:0005975">
    <property type="term" value="P:carbohydrate metabolic process"/>
    <property type="evidence" value="ECO:0007669"/>
    <property type="project" value="InterPro"/>
</dbReference>
<reference evidence="3" key="1">
    <citation type="submission" date="2015-07" db="EMBL/GenBank/DDBJ databases">
        <title>Draft Genome Sequences of Anaerolinea thermolimosa IMO-1, Bellilinea caldifistulae GOMI-1, Leptolinea tardivitalis YMTK-2, Levilinea saccharolytica KIBI-1,Longilinea arvoryzae KOME-1, Previously Described as Members of the Anaerolineaceae (Chloroflexi).</title>
        <authorList>
            <person name="Sekiguchi Y."/>
            <person name="Ohashi A."/>
            <person name="Matsuura N."/>
            <person name="Tourlousse M.D."/>
        </authorList>
    </citation>
    <scope>NUCLEOTIDE SEQUENCE [LARGE SCALE GENOMIC DNA]</scope>
    <source>
        <strain evidence="3">KOME-1</strain>
    </source>
</reference>
<proteinExistence type="predicted"/>
<keyword evidence="4" id="KW-1185">Reference proteome</keyword>
<organism evidence="3">
    <name type="scientific">Longilinea arvoryzae</name>
    <dbReference type="NCBI Taxonomy" id="360412"/>
    <lineage>
        <taxon>Bacteria</taxon>
        <taxon>Bacillati</taxon>
        <taxon>Chloroflexota</taxon>
        <taxon>Anaerolineae</taxon>
        <taxon>Anaerolineales</taxon>
        <taxon>Anaerolineaceae</taxon>
        <taxon>Longilinea</taxon>
    </lineage>
</organism>
<protein>
    <submittedName>
        <fullName evidence="3">Glycogen debranching enzyme</fullName>
    </submittedName>
</protein>
<sequence length="699" mass="77683">MIQQLHWGEIQQKRFSAPDTMFANTGRWLYVIGDIDGNFRPRSNPYDLYAFGKPQVGDPLANRLQGVWAQPVKALNGYTFIIESVDDIWPLVDAERFTQTFADVQFEYRRGALTAFRTDFVPKDRPALFTTLTMRNDGTRPIDVWVKFFAYFDLRDAQFTTLGDQPNHGETVQVKGERLVARALRLPKKWAIAIGGAVQSAEVRVTTGQDGHPVGVMKYAAHLEPGAVQAWTIAVVVEMESGAARALKNLEDWLPLRESLLAEKQAQYADLLTCGPRFHSPDAHFNAAFDLARANLQMLEAESRALGRFFYAGLQTFPFWFSADGSYDIQGLLAARFVQSGKNHLQIGAKFDLLGSVPHQRSPSGAIAVNGNAAETPLWVISLWEAYRWTGDRAFLESVYPNAVQGLLEYTLGKLDPSADGYPSGSGLIEREDMGAKKLDSAAYTWAALRALENMASAMGDTATEMRARTRKDRLATGFDAAWWNPAENCYSMSLNESDNSQQPVPHWAVIVPLEVGLASPEHAATTFTTLQAKYMNQWGLKHTVGSDERVWTLPTATLSRAAYRYGQAELGFQMLQQLSTTLDYGSIGMFHELIPDGLSFLQLWSGATFLRGTVEDLMGVQVRADLHAVRVAPQLPVDWEMAELEKLNFGGHTITVDVTRTRLTVNHLSGPDPLTVTYQSPDGSERSMVVEAGNKVQW</sequence>
<dbReference type="RefSeq" id="WP_075073019.1">
    <property type="nucleotide sequence ID" value="NZ_DF967972.1"/>
</dbReference>
<evidence type="ECO:0000259" key="1">
    <source>
        <dbReference type="Pfam" id="PF03633"/>
    </source>
</evidence>
<dbReference type="InterPro" id="IPR008928">
    <property type="entry name" value="6-hairpin_glycosidase_sf"/>
</dbReference>
<dbReference type="OrthoDB" id="49490at2"/>
<gene>
    <name evidence="3" type="ORF">LARV_01453</name>
</gene>
<dbReference type="InterPro" id="IPR035396">
    <property type="entry name" value="Bac_rhamnosid6H"/>
</dbReference>
<dbReference type="Pfam" id="PF17389">
    <property type="entry name" value="Bac_rhamnosid6H"/>
    <property type="match status" value="1"/>
</dbReference>
<evidence type="ECO:0000259" key="2">
    <source>
        <dbReference type="Pfam" id="PF17389"/>
    </source>
</evidence>
<feature type="domain" description="Alpha-L-rhamnosidase six-hairpin glycosidase" evidence="2">
    <location>
        <begin position="356"/>
        <end position="578"/>
    </location>
</feature>
<dbReference type="SUPFAM" id="SSF48208">
    <property type="entry name" value="Six-hairpin glycosidases"/>
    <property type="match status" value="1"/>
</dbReference>
<dbReference type="InterPro" id="IPR012341">
    <property type="entry name" value="6hp_glycosidase-like_sf"/>
</dbReference>
<accession>A0A0S7BHT0</accession>
<name>A0A0S7BHT0_9CHLR</name>
<feature type="domain" description="Glycoside hydrolase family 65 C-terminal" evidence="1">
    <location>
        <begin position="630"/>
        <end position="678"/>
    </location>
</feature>
<evidence type="ECO:0000313" key="3">
    <source>
        <dbReference type="EMBL" id="GAP13698.1"/>
    </source>
</evidence>
<dbReference type="Proteomes" id="UP000055060">
    <property type="component" value="Unassembled WGS sequence"/>
</dbReference>
<dbReference type="InterPro" id="IPR005194">
    <property type="entry name" value="Glyco_hydro_65_C"/>
</dbReference>
<dbReference type="AlphaFoldDB" id="A0A0S7BHT0"/>
<dbReference type="Pfam" id="PF03633">
    <property type="entry name" value="Glyco_hydro_65C"/>
    <property type="match status" value="1"/>
</dbReference>
<evidence type="ECO:0000313" key="4">
    <source>
        <dbReference type="Proteomes" id="UP000055060"/>
    </source>
</evidence>
<dbReference type="STRING" id="360412.LARV_01453"/>